<dbReference type="OrthoDB" id="4332009at2"/>
<accession>A0A562V208</accession>
<keyword evidence="2" id="KW-1185">Reference proteome</keyword>
<dbReference type="Gene3D" id="2.30.320.10">
    <property type="entry name" value="YwqG-like"/>
    <property type="match status" value="1"/>
</dbReference>
<comment type="caution">
    <text evidence="1">The sequence shown here is derived from an EMBL/GenBank/DDBJ whole genome shotgun (WGS) entry which is preliminary data.</text>
</comment>
<evidence type="ECO:0008006" key="3">
    <source>
        <dbReference type="Google" id="ProtNLM"/>
    </source>
</evidence>
<protein>
    <recommendedName>
        <fullName evidence="3">DUF1963 domain-containing protein</fullName>
    </recommendedName>
</protein>
<dbReference type="RefSeq" id="WP_147138654.1">
    <property type="nucleotide sequence ID" value="NZ_BAABIJ010000002.1"/>
</dbReference>
<name>A0A562V208_9ACTN</name>
<gene>
    <name evidence="1" type="ORF">LX16_2678</name>
</gene>
<evidence type="ECO:0000313" key="1">
    <source>
        <dbReference type="EMBL" id="TWJ11936.1"/>
    </source>
</evidence>
<reference evidence="1 2" key="1">
    <citation type="journal article" date="2013" name="Stand. Genomic Sci.">
        <title>Genomic Encyclopedia of Type Strains, Phase I: The one thousand microbial genomes (KMG-I) project.</title>
        <authorList>
            <person name="Kyrpides N.C."/>
            <person name="Woyke T."/>
            <person name="Eisen J.A."/>
            <person name="Garrity G."/>
            <person name="Lilburn T.G."/>
            <person name="Beck B.J."/>
            <person name="Whitman W.B."/>
            <person name="Hugenholtz P."/>
            <person name="Klenk H.P."/>
        </authorList>
    </citation>
    <scope>NUCLEOTIDE SEQUENCE [LARGE SCALE GENOMIC DNA]</scope>
    <source>
        <strain evidence="1 2">DSM 45044</strain>
    </source>
</reference>
<organism evidence="1 2">
    <name type="scientific">Stackebrandtia albiflava</name>
    <dbReference type="NCBI Taxonomy" id="406432"/>
    <lineage>
        <taxon>Bacteria</taxon>
        <taxon>Bacillati</taxon>
        <taxon>Actinomycetota</taxon>
        <taxon>Actinomycetes</taxon>
        <taxon>Glycomycetales</taxon>
        <taxon>Glycomycetaceae</taxon>
        <taxon>Stackebrandtia</taxon>
    </lineage>
</organism>
<dbReference type="AlphaFoldDB" id="A0A562V208"/>
<sequence>MRTTRPRPFDMEERYPFLAAYRRTAVRLHPRPGNPGVTDSSVGGPLLWPADEPWPVCEDTDHDETPYATIADVRRERLLIATRNLEQARGGDGAAHHEAFLALRRSSRARVPEGSGGGFIGVAQLFARDVPDLPRPAGTDLLQVLWCPYTHEREEYLPSVRLVWRDSAAVTTPIEDPSPTVWAGEPGYVPESCVVHPEPVPEYPLAMWAGTPTLDGLEDYDDEWAVTHGWKVGGWGGYCGYTDIDLPECGCGAVTEPLLTVGNGEWSTHDGRWRPVEDDEFTPTLAHPTDWEPVRTHIGRAYMMQIFRCGAGFDCAPTVLMT</sequence>
<dbReference type="EMBL" id="VLLL01000006">
    <property type="protein sequence ID" value="TWJ11936.1"/>
    <property type="molecule type" value="Genomic_DNA"/>
</dbReference>
<proteinExistence type="predicted"/>
<dbReference type="Proteomes" id="UP000321617">
    <property type="component" value="Unassembled WGS sequence"/>
</dbReference>
<evidence type="ECO:0000313" key="2">
    <source>
        <dbReference type="Proteomes" id="UP000321617"/>
    </source>
</evidence>